<keyword evidence="1" id="KW-0805">Transcription regulation</keyword>
<dbReference type="STRING" id="1122622.GCA_000421185_01869"/>
<dbReference type="RefSeq" id="WP_097186634.1">
    <property type="nucleotide sequence ID" value="NZ_OBQK01000001.1"/>
</dbReference>
<dbReference type="Gene3D" id="1.10.10.10">
    <property type="entry name" value="Winged helix-like DNA-binding domain superfamily/Winged helix DNA-binding domain"/>
    <property type="match status" value="1"/>
</dbReference>
<name>A0A285VGF0_9MICO</name>
<dbReference type="GO" id="GO:0003700">
    <property type="term" value="F:DNA-binding transcription factor activity"/>
    <property type="evidence" value="ECO:0007669"/>
    <property type="project" value="InterPro"/>
</dbReference>
<dbReference type="AlphaFoldDB" id="A0A285VGF0"/>
<evidence type="ECO:0000313" key="6">
    <source>
        <dbReference type="Proteomes" id="UP000219688"/>
    </source>
</evidence>
<evidence type="ECO:0000256" key="1">
    <source>
        <dbReference type="ARBA" id="ARBA00023015"/>
    </source>
</evidence>
<dbReference type="PANTHER" id="PTHR38445">
    <property type="entry name" value="HTH-TYPE TRANSCRIPTIONAL REPRESSOR YTRA"/>
    <property type="match status" value="1"/>
</dbReference>
<dbReference type="GO" id="GO:0003677">
    <property type="term" value="F:DNA binding"/>
    <property type="evidence" value="ECO:0007669"/>
    <property type="project" value="UniProtKB-KW"/>
</dbReference>
<dbReference type="InterPro" id="IPR000524">
    <property type="entry name" value="Tscrpt_reg_HTH_GntR"/>
</dbReference>
<dbReference type="InterPro" id="IPR036390">
    <property type="entry name" value="WH_DNA-bd_sf"/>
</dbReference>
<evidence type="ECO:0000259" key="4">
    <source>
        <dbReference type="PROSITE" id="PS50949"/>
    </source>
</evidence>
<protein>
    <submittedName>
        <fullName evidence="5">Transcriptional regulator, GntR family</fullName>
    </submittedName>
</protein>
<dbReference type="SUPFAM" id="SSF46785">
    <property type="entry name" value="Winged helix' DNA-binding domain"/>
    <property type="match status" value="1"/>
</dbReference>
<evidence type="ECO:0000313" key="5">
    <source>
        <dbReference type="EMBL" id="SOC52206.1"/>
    </source>
</evidence>
<keyword evidence="3" id="KW-0804">Transcription</keyword>
<evidence type="ECO:0000256" key="2">
    <source>
        <dbReference type="ARBA" id="ARBA00023125"/>
    </source>
</evidence>
<reference evidence="6" key="1">
    <citation type="submission" date="2017-08" db="EMBL/GenBank/DDBJ databases">
        <authorList>
            <person name="Varghese N."/>
            <person name="Submissions S."/>
        </authorList>
    </citation>
    <scope>NUCLEOTIDE SEQUENCE [LARGE SCALE GENOMIC DNA]</scope>
    <source>
        <strain evidence="6">USBA17B2</strain>
    </source>
</reference>
<dbReference type="PANTHER" id="PTHR38445:SF9">
    <property type="entry name" value="HTH-TYPE TRANSCRIPTIONAL REPRESSOR YTRA"/>
    <property type="match status" value="1"/>
</dbReference>
<dbReference type="SMART" id="SM00345">
    <property type="entry name" value="HTH_GNTR"/>
    <property type="match status" value="1"/>
</dbReference>
<keyword evidence="6" id="KW-1185">Reference proteome</keyword>
<keyword evidence="2" id="KW-0238">DNA-binding</keyword>
<dbReference type="InterPro" id="IPR036388">
    <property type="entry name" value="WH-like_DNA-bd_sf"/>
</dbReference>
<gene>
    <name evidence="5" type="ORF">SAMN05421879_101449</name>
</gene>
<feature type="domain" description="HTH gntR-type" evidence="4">
    <location>
        <begin position="9"/>
        <end position="77"/>
    </location>
</feature>
<accession>A0A285VGF0</accession>
<proteinExistence type="predicted"/>
<dbReference type="EMBL" id="OBQK01000001">
    <property type="protein sequence ID" value="SOC52206.1"/>
    <property type="molecule type" value="Genomic_DNA"/>
</dbReference>
<evidence type="ECO:0000256" key="3">
    <source>
        <dbReference type="ARBA" id="ARBA00023163"/>
    </source>
</evidence>
<dbReference type="CDD" id="cd07377">
    <property type="entry name" value="WHTH_GntR"/>
    <property type="match status" value="1"/>
</dbReference>
<organism evidence="5 6">
    <name type="scientific">Ornithinimicrobium cerasi</name>
    <dbReference type="NCBI Taxonomy" id="2248773"/>
    <lineage>
        <taxon>Bacteria</taxon>
        <taxon>Bacillati</taxon>
        <taxon>Actinomycetota</taxon>
        <taxon>Actinomycetes</taxon>
        <taxon>Micrococcales</taxon>
        <taxon>Ornithinimicrobiaceae</taxon>
        <taxon>Ornithinimicrobium</taxon>
    </lineage>
</organism>
<dbReference type="PROSITE" id="PS50949">
    <property type="entry name" value="HTH_GNTR"/>
    <property type="match status" value="1"/>
</dbReference>
<dbReference type="Proteomes" id="UP000219688">
    <property type="component" value="Unassembled WGS sequence"/>
</dbReference>
<sequence length="121" mass="12730">MRIDPSLPDPPFAQLREQILRRVAAGDLAPGDRLPTVRGLAEELGIAPNTVARTYKELEADGVLEGRGRSGTFVRAGVDAGRLVPTAASARAAAQRYAEATRSLGLSPEAALSLVREALNA</sequence>
<dbReference type="Pfam" id="PF00392">
    <property type="entry name" value="GntR"/>
    <property type="match status" value="1"/>
</dbReference>